<proteinExistence type="predicted"/>
<evidence type="ECO:0000313" key="1">
    <source>
        <dbReference type="EMBL" id="ABD46490.1"/>
    </source>
</evidence>
<reference evidence="1 2" key="1">
    <citation type="journal article" date="2006" name="PLoS Genet.">
        <title>Comparative genomics of emerging human ehrlichiosis agents.</title>
        <authorList>
            <person name="Dunning Hotopp J.C."/>
            <person name="Lin M."/>
            <person name="Madupu R."/>
            <person name="Crabtree J."/>
            <person name="Angiuoli S.V."/>
            <person name="Eisen J.A."/>
            <person name="Seshadri R."/>
            <person name="Ren Q."/>
            <person name="Wu M."/>
            <person name="Utterback T.R."/>
            <person name="Smith S."/>
            <person name="Lewis M."/>
            <person name="Khouri H."/>
            <person name="Zhang C."/>
            <person name="Niu H."/>
            <person name="Lin Q."/>
            <person name="Ohashi N."/>
            <person name="Zhi N."/>
            <person name="Nelson W."/>
            <person name="Brinkac L.M."/>
            <person name="Dodson R.J."/>
            <person name="Rosovitz M.J."/>
            <person name="Sundaram J."/>
            <person name="Daugherty S.C."/>
            <person name="Davidsen T."/>
            <person name="Durkin A.S."/>
            <person name="Gwinn M."/>
            <person name="Haft D.H."/>
            <person name="Selengut J.D."/>
            <person name="Sullivan S.A."/>
            <person name="Zafar N."/>
            <person name="Zhou L."/>
            <person name="Benahmed F."/>
            <person name="Forberger H."/>
            <person name="Halpin R."/>
            <person name="Mulligan S."/>
            <person name="Robinson J."/>
            <person name="White O."/>
            <person name="Rikihisa Y."/>
            <person name="Tettelin H."/>
        </authorList>
    </citation>
    <scope>NUCLEOTIDE SEQUENCE [LARGE SCALE GENOMIC DNA]</scope>
    <source>
        <strain evidence="2">ATCC VR-367 / Miyayama</strain>
    </source>
</reference>
<evidence type="ECO:0008006" key="3">
    <source>
        <dbReference type="Google" id="ProtNLM"/>
    </source>
</evidence>
<dbReference type="EMBL" id="CP000237">
    <property type="protein sequence ID" value="ABD46490.1"/>
    <property type="molecule type" value="Genomic_DNA"/>
</dbReference>
<accession>Q2GDC4</accession>
<dbReference type="AlphaFoldDB" id="Q2GDC4"/>
<dbReference type="Proteomes" id="UP000001942">
    <property type="component" value="Chromosome"/>
</dbReference>
<evidence type="ECO:0000313" key="2">
    <source>
        <dbReference type="Proteomes" id="UP000001942"/>
    </source>
</evidence>
<protein>
    <recommendedName>
        <fullName evidence="3">DNA polymerase III, delta subunit</fullName>
    </recommendedName>
</protein>
<name>Q2GDC4_EHRS3</name>
<organism evidence="1 2">
    <name type="scientific">Ehrlichia sennetsu (strain ATCC VR-367 / Miyayama)</name>
    <name type="common">Neorickettsia sennetsu</name>
    <dbReference type="NCBI Taxonomy" id="222891"/>
    <lineage>
        <taxon>Bacteria</taxon>
        <taxon>Pseudomonadati</taxon>
        <taxon>Pseudomonadota</taxon>
        <taxon>Alphaproteobacteria</taxon>
        <taxon>Rickettsiales</taxon>
        <taxon>Anaplasmataceae</taxon>
        <taxon>Ehrlichia</taxon>
    </lineage>
</organism>
<keyword evidence="2" id="KW-1185">Reference proteome</keyword>
<dbReference type="HOGENOM" id="CLU_871060_0_0_5"/>
<gene>
    <name evidence="1" type="ordered locus">NSE_0644</name>
</gene>
<sequence length="314" mass="36368">MCSINAFLFSDLASKRIFLFEGQLELIYLAYVKEIQEIFKRSGQLLVEHVYFKDCSHTLLLEKLHSPSCFGRVFFTYDDPKLSLEKIGKIENYLCLYSRDGFKVHPQRDDLVRIAFSDATLEELVIYYSNKYCLNFGGEAIKVFVQHLKRNAFAIDTEMLKFKHYFGARDITVDDMLTLCEPASPSVNRFCRSIFALEVHDFYDSIAQFSEAEGMLMIRSLMKCCDAILDVLTSAVRGIPKNEIIKDLRKKQFYDLEIIDQALKNVFYQDRAKIMLLALPKLEAQYKLFPERRFTLLVAGLSSLFAQMKQSVCS</sequence>
<dbReference type="KEGG" id="nse:NSE_0644"/>
<dbReference type="STRING" id="222891.NSE_0644"/>
<dbReference type="OrthoDB" id="7165217at2"/>